<reference evidence="4 5" key="1">
    <citation type="journal article" date="2019" name="Fungal Biol. Biotechnol.">
        <title>Draft genome sequence of fastidious pathogen Ceratobasidium theobromae, which causes vascular-streak dieback in Theobroma cacao.</title>
        <authorList>
            <person name="Ali S.S."/>
            <person name="Asman A."/>
            <person name="Shao J."/>
            <person name="Firmansyah A.P."/>
            <person name="Susilo A.W."/>
            <person name="Rosmana A."/>
            <person name="McMahon P."/>
            <person name="Junaid M."/>
            <person name="Guest D."/>
            <person name="Kheng T.Y."/>
            <person name="Meinhardt L.W."/>
            <person name="Bailey B.A."/>
        </authorList>
    </citation>
    <scope>NUCLEOTIDE SEQUENCE [LARGE SCALE GENOMIC DNA]</scope>
    <source>
        <strain evidence="4 5">CT2</strain>
    </source>
</reference>
<keyword evidence="5" id="KW-1185">Reference proteome</keyword>
<dbReference type="Proteomes" id="UP000383932">
    <property type="component" value="Unassembled WGS sequence"/>
</dbReference>
<proteinExistence type="predicted"/>
<evidence type="ECO:0000256" key="1">
    <source>
        <dbReference type="ARBA" id="ARBA00004123"/>
    </source>
</evidence>
<accession>A0A5N5QGS8</accession>
<feature type="region of interest" description="Disordered" evidence="3">
    <location>
        <begin position="99"/>
        <end position="134"/>
    </location>
</feature>
<feature type="compositionally biased region" description="Polar residues" evidence="3">
    <location>
        <begin position="13"/>
        <end position="22"/>
    </location>
</feature>
<dbReference type="AlphaFoldDB" id="A0A5N5QGS8"/>
<dbReference type="PANTHER" id="PTHR37534:SF46">
    <property type="entry name" value="ZN(II)2CYS6 TRANSCRIPTION FACTOR (EUROFUNG)"/>
    <property type="match status" value="1"/>
</dbReference>
<dbReference type="PANTHER" id="PTHR37534">
    <property type="entry name" value="TRANSCRIPTIONAL ACTIVATOR PROTEIN UGA3"/>
    <property type="match status" value="1"/>
</dbReference>
<evidence type="ECO:0000313" key="4">
    <source>
        <dbReference type="EMBL" id="KAB5590666.1"/>
    </source>
</evidence>
<comment type="subcellular location">
    <subcellularLocation>
        <location evidence="1">Nucleus</location>
    </subcellularLocation>
</comment>
<protein>
    <submittedName>
        <fullName evidence="4">Fungal-specific transcription factor domain containing protein</fullName>
    </submittedName>
</protein>
<evidence type="ECO:0000313" key="5">
    <source>
        <dbReference type="Proteomes" id="UP000383932"/>
    </source>
</evidence>
<organism evidence="4 5">
    <name type="scientific">Ceratobasidium theobromae</name>
    <dbReference type="NCBI Taxonomy" id="1582974"/>
    <lineage>
        <taxon>Eukaryota</taxon>
        <taxon>Fungi</taxon>
        <taxon>Dikarya</taxon>
        <taxon>Basidiomycota</taxon>
        <taxon>Agaricomycotina</taxon>
        <taxon>Agaricomycetes</taxon>
        <taxon>Cantharellales</taxon>
        <taxon>Ceratobasidiaceae</taxon>
        <taxon>Ceratobasidium</taxon>
    </lineage>
</organism>
<dbReference type="Pfam" id="PF11951">
    <property type="entry name" value="Fungal_trans_2"/>
    <property type="match status" value="1"/>
</dbReference>
<evidence type="ECO:0000256" key="3">
    <source>
        <dbReference type="SAM" id="MobiDB-lite"/>
    </source>
</evidence>
<dbReference type="GO" id="GO:0005634">
    <property type="term" value="C:nucleus"/>
    <property type="evidence" value="ECO:0007669"/>
    <property type="project" value="UniProtKB-SubCell"/>
</dbReference>
<dbReference type="EMBL" id="SSOP01000153">
    <property type="protein sequence ID" value="KAB5590666.1"/>
    <property type="molecule type" value="Genomic_DNA"/>
</dbReference>
<evidence type="ECO:0000256" key="2">
    <source>
        <dbReference type="ARBA" id="ARBA00023242"/>
    </source>
</evidence>
<gene>
    <name evidence="4" type="ORF">CTheo_5890</name>
</gene>
<dbReference type="OrthoDB" id="3158368at2759"/>
<name>A0A5N5QGS8_9AGAM</name>
<feature type="compositionally biased region" description="Basic and acidic residues" evidence="3">
    <location>
        <begin position="26"/>
        <end position="36"/>
    </location>
</feature>
<dbReference type="InterPro" id="IPR021858">
    <property type="entry name" value="Fun_TF"/>
</dbReference>
<feature type="compositionally biased region" description="Low complexity" evidence="3">
    <location>
        <begin position="99"/>
        <end position="110"/>
    </location>
</feature>
<keyword evidence="2" id="KW-0539">Nucleus</keyword>
<feature type="region of interest" description="Disordered" evidence="3">
    <location>
        <begin position="1"/>
        <end position="49"/>
    </location>
</feature>
<sequence length="587" mass="64861">MPRPKRVHGGPSTGQYGSSTQVPVDRLLEVEDKEPHTQAPTLDHGLNNSPNSIDSLFSLTGSVLRDSFTDNVLAWCDAEIPLPAETRFLEESYPAYSSLSSTASSSVSPPSTEPDIEYPSPPHQSLPSYSHPPQAMTDEQARLFQALFSLGDPTNKIISAIPTSLSTVPSPWSGDLELANDDDEDDEGVKQVIYGTLMLSADAEGNELPFVLESYAMWVNQTAFEPRKAAHGARELIVNQFNDSESRWTITTLANIVRALSTGAMWDGGQSSSYYSKISALQDHVVQQVATADRVMGSMGQGDLCHALKAMGNIMEASEAQDNERTHLMQTAAPLFRRLCSDLPDKPIHLQSLLLQPILSLRHYAIVDIFSSISAGRAMFFRYDTSYDPSLDPSAIFFQGDVGLQWLHGIPGQIVIVFARINAMREQGTQDPRALAELEGIVKNLVPIPSVSSDSFLTVARLMVQECWRQVALIFLYMGLFGVNADDPRVKRAFSRFMKLLNGVKPGHTPDSFLVLNFVIAGVAARQDADRNVIRRRLLNNERFRYRYPGAKEGTTMLLLECVWLRADRDGRPAVWGDLETVISKSD</sequence>
<comment type="caution">
    <text evidence="4">The sequence shown here is derived from an EMBL/GenBank/DDBJ whole genome shotgun (WGS) entry which is preliminary data.</text>
</comment>